<gene>
    <name evidence="1" type="ORF">M6B38_210345</name>
    <name evidence="2" type="ORF">M6B38_286090</name>
</gene>
<comment type="caution">
    <text evidence="1">The sequence shown here is derived from an EMBL/GenBank/DDBJ whole genome shotgun (WGS) entry which is preliminary data.</text>
</comment>
<reference evidence="1" key="1">
    <citation type="journal article" date="2023" name="GigaByte">
        <title>Genome assembly of the bearded iris, Iris pallida Lam.</title>
        <authorList>
            <person name="Bruccoleri R.E."/>
            <person name="Oakeley E.J."/>
            <person name="Faust A.M.E."/>
            <person name="Altorfer M."/>
            <person name="Dessus-Babus S."/>
            <person name="Burckhardt D."/>
            <person name="Oertli M."/>
            <person name="Naumann U."/>
            <person name="Petersen F."/>
            <person name="Wong J."/>
        </authorList>
    </citation>
    <scope>NUCLEOTIDE SEQUENCE</scope>
    <source>
        <strain evidence="1">GSM-AAB239-AS_SAM_17_03QT</strain>
    </source>
</reference>
<sequence length="120" mass="13493">MAEEEEDKSTSSHQFLEVLCNSSGKVRRFAAGTEAGYALYLINRKLEIGIPQAFHIEAVKDGEEPVSFGPNAILVSYGKDWKLQTVIEKGYKEAKQMQQILKKSPNEMVCKLPTSLFRLI</sequence>
<protein>
    <submittedName>
        <fullName evidence="1">Uncharacterized protein</fullName>
    </submittedName>
</protein>
<dbReference type="PANTHER" id="PTHR36396:SF1">
    <property type="entry name" value="MALTASE-GLUCOAMYLASE, INTESTINAL PROTEIN"/>
    <property type="match status" value="1"/>
</dbReference>
<dbReference type="Proteomes" id="UP001140949">
    <property type="component" value="Unassembled WGS sequence"/>
</dbReference>
<dbReference type="EMBL" id="JANAVB010005608">
    <property type="protein sequence ID" value="KAJ6845883.1"/>
    <property type="molecule type" value="Genomic_DNA"/>
</dbReference>
<proteinExistence type="predicted"/>
<organism evidence="1 3">
    <name type="scientific">Iris pallida</name>
    <name type="common">Sweet iris</name>
    <dbReference type="NCBI Taxonomy" id="29817"/>
    <lineage>
        <taxon>Eukaryota</taxon>
        <taxon>Viridiplantae</taxon>
        <taxon>Streptophyta</taxon>
        <taxon>Embryophyta</taxon>
        <taxon>Tracheophyta</taxon>
        <taxon>Spermatophyta</taxon>
        <taxon>Magnoliopsida</taxon>
        <taxon>Liliopsida</taxon>
        <taxon>Asparagales</taxon>
        <taxon>Iridaceae</taxon>
        <taxon>Iridoideae</taxon>
        <taxon>Irideae</taxon>
        <taxon>Iris</taxon>
    </lineage>
</organism>
<evidence type="ECO:0000313" key="1">
    <source>
        <dbReference type="EMBL" id="KAJ6798660.1"/>
    </source>
</evidence>
<dbReference type="EMBL" id="JANAVB010040218">
    <property type="protein sequence ID" value="KAJ6798660.1"/>
    <property type="molecule type" value="Genomic_DNA"/>
</dbReference>
<name>A0AAX6E3W0_IRIPA</name>
<evidence type="ECO:0000313" key="2">
    <source>
        <dbReference type="EMBL" id="KAJ6845883.1"/>
    </source>
</evidence>
<accession>A0AAX6E3W0</accession>
<dbReference type="PANTHER" id="PTHR36396">
    <property type="entry name" value="MALTASE-GLUCOAMYLASE, INTESTINAL PROTEIN"/>
    <property type="match status" value="1"/>
</dbReference>
<evidence type="ECO:0000313" key="3">
    <source>
        <dbReference type="Proteomes" id="UP001140949"/>
    </source>
</evidence>
<reference evidence="1" key="2">
    <citation type="submission" date="2023-04" db="EMBL/GenBank/DDBJ databases">
        <authorList>
            <person name="Bruccoleri R.E."/>
            <person name="Oakeley E.J."/>
            <person name="Faust A.-M."/>
            <person name="Dessus-Babus S."/>
            <person name="Altorfer M."/>
            <person name="Burckhardt D."/>
            <person name="Oertli M."/>
            <person name="Naumann U."/>
            <person name="Petersen F."/>
            <person name="Wong J."/>
        </authorList>
    </citation>
    <scope>NUCLEOTIDE SEQUENCE</scope>
    <source>
        <strain evidence="1">GSM-AAB239-AS_SAM_17_03QT</strain>
        <tissue evidence="1">Leaf</tissue>
    </source>
</reference>
<dbReference type="AlphaFoldDB" id="A0AAX6E3W0"/>
<keyword evidence="3" id="KW-1185">Reference proteome</keyword>